<dbReference type="RefSeq" id="WP_145302879.1">
    <property type="nucleotide sequence ID" value="NZ_CP036299.1"/>
</dbReference>
<dbReference type="EMBL" id="CP036299">
    <property type="protein sequence ID" value="QDV31665.1"/>
    <property type="molecule type" value="Genomic_DNA"/>
</dbReference>
<dbReference type="KEGG" id="peh:Spb1_36100"/>
<organism evidence="2 3">
    <name type="scientific">Planctopirus ephydatiae</name>
    <dbReference type="NCBI Taxonomy" id="2528019"/>
    <lineage>
        <taxon>Bacteria</taxon>
        <taxon>Pseudomonadati</taxon>
        <taxon>Planctomycetota</taxon>
        <taxon>Planctomycetia</taxon>
        <taxon>Planctomycetales</taxon>
        <taxon>Planctomycetaceae</taxon>
        <taxon>Planctopirus</taxon>
    </lineage>
</organism>
<name>A0A518GSV7_9PLAN</name>
<protein>
    <submittedName>
        <fullName evidence="2">Uncharacterized protein</fullName>
    </submittedName>
</protein>
<sequence length="121" mass="13639">MPKTSIFDDLVPYLNKKYDTTLYFRRGGTLCKGDYVKIVSKNGNHQWTGRVKKAGDKAYLLKLVLEYKRIQIADIAAQNVNVPLEEDEGTPVTITITDDDNQPVYPPEDIEVPVEPDAPLT</sequence>
<reference evidence="2 3" key="1">
    <citation type="submission" date="2019-02" db="EMBL/GenBank/DDBJ databases">
        <title>Deep-cultivation of Planctomycetes and their phenomic and genomic characterization uncovers novel biology.</title>
        <authorList>
            <person name="Wiegand S."/>
            <person name="Jogler M."/>
            <person name="Boedeker C."/>
            <person name="Pinto D."/>
            <person name="Vollmers J."/>
            <person name="Rivas-Marin E."/>
            <person name="Kohn T."/>
            <person name="Peeters S.H."/>
            <person name="Heuer A."/>
            <person name="Rast P."/>
            <person name="Oberbeckmann S."/>
            <person name="Bunk B."/>
            <person name="Jeske O."/>
            <person name="Meyerdierks A."/>
            <person name="Storesund J.E."/>
            <person name="Kallscheuer N."/>
            <person name="Luecker S."/>
            <person name="Lage O.M."/>
            <person name="Pohl T."/>
            <person name="Merkel B.J."/>
            <person name="Hornburger P."/>
            <person name="Mueller R.-W."/>
            <person name="Bruemmer F."/>
            <person name="Labrenz M."/>
            <person name="Spormann A.M."/>
            <person name="Op den Camp H."/>
            <person name="Overmann J."/>
            <person name="Amann R."/>
            <person name="Jetten M.S.M."/>
            <person name="Mascher T."/>
            <person name="Medema M.H."/>
            <person name="Devos D.P."/>
            <person name="Kaster A.-K."/>
            <person name="Ovreas L."/>
            <person name="Rohde M."/>
            <person name="Galperin M.Y."/>
            <person name="Jogler C."/>
        </authorList>
    </citation>
    <scope>NUCLEOTIDE SEQUENCE [LARGE SCALE GENOMIC DNA]</scope>
    <source>
        <strain evidence="2 3">Spb1</strain>
    </source>
</reference>
<gene>
    <name evidence="2" type="ORF">Spb1_36100</name>
</gene>
<evidence type="ECO:0000313" key="3">
    <source>
        <dbReference type="Proteomes" id="UP000315349"/>
    </source>
</evidence>
<dbReference type="Proteomes" id="UP000315349">
    <property type="component" value="Chromosome"/>
</dbReference>
<keyword evidence="3" id="KW-1185">Reference proteome</keyword>
<dbReference type="OrthoDB" id="9999811at2"/>
<feature type="region of interest" description="Disordered" evidence="1">
    <location>
        <begin position="95"/>
        <end position="121"/>
    </location>
</feature>
<evidence type="ECO:0000313" key="2">
    <source>
        <dbReference type="EMBL" id="QDV31665.1"/>
    </source>
</evidence>
<dbReference type="AlphaFoldDB" id="A0A518GSV7"/>
<evidence type="ECO:0000256" key="1">
    <source>
        <dbReference type="SAM" id="MobiDB-lite"/>
    </source>
</evidence>
<proteinExistence type="predicted"/>
<accession>A0A518GSV7</accession>